<dbReference type="Pfam" id="PF13361">
    <property type="entry name" value="UvrD_C"/>
    <property type="match status" value="1"/>
</dbReference>
<evidence type="ECO:0000256" key="8">
    <source>
        <dbReference type="ARBA" id="ARBA00048988"/>
    </source>
</evidence>
<evidence type="ECO:0000256" key="7">
    <source>
        <dbReference type="ARBA" id="ARBA00034808"/>
    </source>
</evidence>
<dbReference type="Proteomes" id="UP000515913">
    <property type="component" value="Chromosome"/>
</dbReference>
<evidence type="ECO:0000313" key="12">
    <source>
        <dbReference type="EMBL" id="QNM15725.1"/>
    </source>
</evidence>
<feature type="domain" description="UvrD-like helicase ATP-binding" evidence="11">
    <location>
        <begin position="1"/>
        <end position="440"/>
    </location>
</feature>
<dbReference type="AlphaFoldDB" id="A0A7G9GY43"/>
<dbReference type="InterPro" id="IPR027417">
    <property type="entry name" value="P-loop_NTPase"/>
</dbReference>
<dbReference type="GO" id="GO:0005524">
    <property type="term" value="F:ATP binding"/>
    <property type="evidence" value="ECO:0007669"/>
    <property type="project" value="UniProtKB-UniRule"/>
</dbReference>
<evidence type="ECO:0000313" key="13">
    <source>
        <dbReference type="Proteomes" id="UP000515913"/>
    </source>
</evidence>
<dbReference type="SUPFAM" id="SSF52540">
    <property type="entry name" value="P-loop containing nucleoside triphosphate hydrolases"/>
    <property type="match status" value="1"/>
</dbReference>
<dbReference type="EMBL" id="CP060637">
    <property type="protein sequence ID" value="QNM15725.1"/>
    <property type="molecule type" value="Genomic_DNA"/>
</dbReference>
<keyword evidence="13" id="KW-1185">Reference proteome</keyword>
<dbReference type="PROSITE" id="PS51198">
    <property type="entry name" value="UVRD_HELICASE_ATP_BIND"/>
    <property type="match status" value="1"/>
</dbReference>
<keyword evidence="4 9" id="KW-0067">ATP-binding</keyword>
<dbReference type="GO" id="GO:0003677">
    <property type="term" value="F:DNA binding"/>
    <property type="evidence" value="ECO:0007669"/>
    <property type="project" value="InterPro"/>
</dbReference>
<dbReference type="PROSITE" id="PS50132">
    <property type="entry name" value="RGS"/>
    <property type="match status" value="1"/>
</dbReference>
<dbReference type="InterPro" id="IPR000212">
    <property type="entry name" value="DNA_helicase_UvrD/REP"/>
</dbReference>
<keyword evidence="5" id="KW-0413">Isomerase</keyword>
<keyword evidence="2 9" id="KW-0378">Hydrolase</keyword>
<evidence type="ECO:0000256" key="3">
    <source>
        <dbReference type="ARBA" id="ARBA00022806"/>
    </source>
</evidence>
<feature type="binding site" evidence="9">
    <location>
        <begin position="9"/>
        <end position="16"/>
    </location>
    <ligand>
        <name>ATP</name>
        <dbReference type="ChEBI" id="CHEBI:30616"/>
    </ligand>
</feature>
<dbReference type="PANTHER" id="PTHR11070:SF67">
    <property type="entry name" value="DNA 3'-5' HELICASE"/>
    <property type="match status" value="1"/>
</dbReference>
<dbReference type="KEGG" id="fho:H9Q81_02480"/>
<evidence type="ECO:0000259" key="11">
    <source>
        <dbReference type="PROSITE" id="PS51198"/>
    </source>
</evidence>
<protein>
    <recommendedName>
        <fullName evidence="7">DNA 3'-5' helicase</fullName>
        <ecNumber evidence="7">5.6.2.4</ecNumber>
    </recommendedName>
</protein>
<sequence>MGKKLILKASAGTGKTYRLSLEYIGSLIQGIDFRDILVMTFTRKATSEIKERILSFLYQMCFEQDFKEEIERNLKNIYGEQFIINYAKLKDIYSDIIENKDKLKIYTIDAFTNMLFKNIVAPYLKIYKYEIIDDDGNKEILTKTFQKLFENKEAFNIFRDFLEDNSERDMRKYITMIEKLINERWKFIVIEEGNKTYNKSFEYSDLDGLIEEFKNIVNIISDIKGYEPEQMFKKDFKDFWNTSEKKEYIYEKYDSFLKNTPWNGNKIKNSKKADITVEVDNLTNIYSKLLENLAKDLFNTKVIPYENNILKTIETIYRVYDEIKMREKKFTYTDISNYTFKYLYNKDLGFIDDDGNLTNEFFEVIDGNIRSIFIDEFQDTSILQWKILKNIIDKSENIICVGDEKQSIYGWRGGEKRLFENLDIIIDADVEILNTCYRSSENIIKYVNDLFIDISQNTGNESSSNWTYIPVKYIEKEDKGFITTIIGNEEKSALDIMIENITTYYHNNYNGIGIISRTKKHLNMIAEKLSEHDIPYTLESQANLVDLPSIKPLYNIIRWLVKGDYLALLDSLRSDLLCISTELLKFLIDNKEKFQEWLEDSYINEKFDDVNQLKIIKELQNIYKNTNGETRTLAYKLIISLGTTSKFNTQDDKKDIYTFYKLLKTYKYFNEFIIDLEDNENDTKFQKISGTNEGITLLTIHKSKGLEFDSVFYFIPKSKRHSNYKGMEVYFKTDKNYREVTDFLVCHGKFDCVLENIPEITYLKEEKEKQQLEEINNLYVALTRPKKNLFVVIEDSKTLEDESLSKLKSHTVGSLNIKDLADKKIENNIDVLSINLQENEKHYKIPIEENYLHGLEKIGLCNLDIEKKRVAGNIVHFFLENLREWTKENIEFSKKITFSRFTSIVGIKELNRIFSYENLEKLENRCKILYSNEWDYVHNEYVVYYKESEEAESQIFRLDRLMIKKPINNVKGKILIIDYKTGSHNKEQSEVYVKAVKQMLKNYKVDEKYDILFEYIELNI</sequence>
<keyword evidence="1 9" id="KW-0547">Nucleotide-binding</keyword>
<evidence type="ECO:0000256" key="6">
    <source>
        <dbReference type="ARBA" id="ARBA00034617"/>
    </source>
</evidence>
<dbReference type="GO" id="GO:0016787">
    <property type="term" value="F:hydrolase activity"/>
    <property type="evidence" value="ECO:0007669"/>
    <property type="project" value="UniProtKB-UniRule"/>
</dbReference>
<dbReference type="GO" id="GO:0000725">
    <property type="term" value="P:recombinational repair"/>
    <property type="evidence" value="ECO:0007669"/>
    <property type="project" value="TreeGrafter"/>
</dbReference>
<proteinExistence type="predicted"/>
<dbReference type="RefSeq" id="WP_187423064.1">
    <property type="nucleotide sequence ID" value="NZ_CP060637.1"/>
</dbReference>
<dbReference type="EC" id="5.6.2.4" evidence="7"/>
<dbReference type="InterPro" id="IPR014016">
    <property type="entry name" value="UvrD-like_ATP-bd"/>
</dbReference>
<evidence type="ECO:0000256" key="1">
    <source>
        <dbReference type="ARBA" id="ARBA00022741"/>
    </source>
</evidence>
<name>A0A7G9GY43_9FUSO</name>
<evidence type="ECO:0000256" key="9">
    <source>
        <dbReference type="PROSITE-ProRule" id="PRU00560"/>
    </source>
</evidence>
<evidence type="ECO:0000256" key="5">
    <source>
        <dbReference type="ARBA" id="ARBA00023235"/>
    </source>
</evidence>
<dbReference type="Gene3D" id="3.40.50.300">
    <property type="entry name" value="P-loop containing nucleotide triphosphate hydrolases"/>
    <property type="match status" value="4"/>
</dbReference>
<comment type="catalytic activity">
    <reaction evidence="8">
        <text>ATP + H2O = ADP + phosphate + H(+)</text>
        <dbReference type="Rhea" id="RHEA:13065"/>
        <dbReference type="ChEBI" id="CHEBI:15377"/>
        <dbReference type="ChEBI" id="CHEBI:15378"/>
        <dbReference type="ChEBI" id="CHEBI:30616"/>
        <dbReference type="ChEBI" id="CHEBI:43474"/>
        <dbReference type="ChEBI" id="CHEBI:456216"/>
        <dbReference type="EC" id="5.6.2.4"/>
    </reaction>
</comment>
<dbReference type="Pfam" id="PF00580">
    <property type="entry name" value="UvrD-helicase"/>
    <property type="match status" value="1"/>
</dbReference>
<feature type="domain" description="RGS" evidence="10">
    <location>
        <begin position="144"/>
        <end position="180"/>
    </location>
</feature>
<evidence type="ECO:0000259" key="10">
    <source>
        <dbReference type="PROSITE" id="PS50132"/>
    </source>
</evidence>
<comment type="catalytic activity">
    <reaction evidence="6">
        <text>Couples ATP hydrolysis with the unwinding of duplex DNA by translocating in the 3'-5' direction.</text>
        <dbReference type="EC" id="5.6.2.4"/>
    </reaction>
</comment>
<reference evidence="12 13" key="1">
    <citation type="submission" date="2020-08" db="EMBL/GenBank/DDBJ databases">
        <authorList>
            <person name="Liu C."/>
            <person name="Sun Q."/>
        </authorList>
    </citation>
    <scope>NUCLEOTIDE SEQUENCE [LARGE SCALE GENOMIC DNA]</scope>
    <source>
        <strain evidence="12 13">NSJ-57</strain>
    </source>
</reference>
<organism evidence="12 13">
    <name type="scientific">Fusobacterium hominis</name>
    <dbReference type="NCBI Taxonomy" id="2764326"/>
    <lineage>
        <taxon>Bacteria</taxon>
        <taxon>Fusobacteriati</taxon>
        <taxon>Fusobacteriota</taxon>
        <taxon>Fusobacteriia</taxon>
        <taxon>Fusobacteriales</taxon>
        <taxon>Fusobacteriaceae</taxon>
        <taxon>Fusobacterium</taxon>
    </lineage>
</organism>
<accession>A0A7G9GY43</accession>
<evidence type="ECO:0000256" key="2">
    <source>
        <dbReference type="ARBA" id="ARBA00022801"/>
    </source>
</evidence>
<dbReference type="PANTHER" id="PTHR11070">
    <property type="entry name" value="UVRD / RECB / PCRA DNA HELICASE FAMILY MEMBER"/>
    <property type="match status" value="1"/>
</dbReference>
<evidence type="ECO:0000256" key="4">
    <source>
        <dbReference type="ARBA" id="ARBA00022840"/>
    </source>
</evidence>
<gene>
    <name evidence="12" type="ORF">H9Q81_02480</name>
</gene>
<dbReference type="InterPro" id="IPR016137">
    <property type="entry name" value="RGS"/>
</dbReference>
<dbReference type="InterPro" id="IPR014017">
    <property type="entry name" value="DNA_helicase_UvrD-like_C"/>
</dbReference>
<keyword evidence="3 9" id="KW-0347">Helicase</keyword>
<dbReference type="GO" id="GO:0043138">
    <property type="term" value="F:3'-5' DNA helicase activity"/>
    <property type="evidence" value="ECO:0007669"/>
    <property type="project" value="UniProtKB-EC"/>
</dbReference>
<dbReference type="GO" id="GO:0005829">
    <property type="term" value="C:cytosol"/>
    <property type="evidence" value="ECO:0007669"/>
    <property type="project" value="TreeGrafter"/>
</dbReference>